<name>A0AAD7B8I1_9AGAR</name>
<dbReference type="SUPFAM" id="SSF81383">
    <property type="entry name" value="F-box domain"/>
    <property type="match status" value="1"/>
</dbReference>
<dbReference type="InterPro" id="IPR032675">
    <property type="entry name" value="LRR_dom_sf"/>
</dbReference>
<dbReference type="SUPFAM" id="SSF52047">
    <property type="entry name" value="RNI-like"/>
    <property type="match status" value="1"/>
</dbReference>
<evidence type="ECO:0000313" key="2">
    <source>
        <dbReference type="Proteomes" id="UP001221142"/>
    </source>
</evidence>
<evidence type="ECO:0000313" key="1">
    <source>
        <dbReference type="EMBL" id="KAJ7613046.1"/>
    </source>
</evidence>
<evidence type="ECO:0008006" key="3">
    <source>
        <dbReference type="Google" id="ProtNLM"/>
    </source>
</evidence>
<protein>
    <recommendedName>
        <fullName evidence="3">F-box domain-containing protein</fullName>
    </recommendedName>
</protein>
<keyword evidence="2" id="KW-1185">Reference proteome</keyword>
<organism evidence="1 2">
    <name type="scientific">Roridomyces roridus</name>
    <dbReference type="NCBI Taxonomy" id="1738132"/>
    <lineage>
        <taxon>Eukaryota</taxon>
        <taxon>Fungi</taxon>
        <taxon>Dikarya</taxon>
        <taxon>Basidiomycota</taxon>
        <taxon>Agaricomycotina</taxon>
        <taxon>Agaricomycetes</taxon>
        <taxon>Agaricomycetidae</taxon>
        <taxon>Agaricales</taxon>
        <taxon>Marasmiineae</taxon>
        <taxon>Mycenaceae</taxon>
        <taxon>Roridomyces</taxon>
    </lineage>
</organism>
<proteinExistence type="predicted"/>
<dbReference type="EMBL" id="JARKIF010000029">
    <property type="protein sequence ID" value="KAJ7613046.1"/>
    <property type="molecule type" value="Genomic_DNA"/>
</dbReference>
<gene>
    <name evidence="1" type="ORF">FB45DRAFT_1065168</name>
</gene>
<reference evidence="1" key="1">
    <citation type="submission" date="2023-03" db="EMBL/GenBank/DDBJ databases">
        <title>Massive genome expansion in bonnet fungi (Mycena s.s.) driven by repeated elements and novel gene families across ecological guilds.</title>
        <authorList>
            <consortium name="Lawrence Berkeley National Laboratory"/>
            <person name="Harder C.B."/>
            <person name="Miyauchi S."/>
            <person name="Viragh M."/>
            <person name="Kuo A."/>
            <person name="Thoen E."/>
            <person name="Andreopoulos B."/>
            <person name="Lu D."/>
            <person name="Skrede I."/>
            <person name="Drula E."/>
            <person name="Henrissat B."/>
            <person name="Morin E."/>
            <person name="Kohler A."/>
            <person name="Barry K."/>
            <person name="LaButti K."/>
            <person name="Morin E."/>
            <person name="Salamov A."/>
            <person name="Lipzen A."/>
            <person name="Mereny Z."/>
            <person name="Hegedus B."/>
            <person name="Baldrian P."/>
            <person name="Stursova M."/>
            <person name="Weitz H."/>
            <person name="Taylor A."/>
            <person name="Grigoriev I.V."/>
            <person name="Nagy L.G."/>
            <person name="Martin F."/>
            <person name="Kauserud H."/>
        </authorList>
    </citation>
    <scope>NUCLEOTIDE SEQUENCE</scope>
    <source>
        <strain evidence="1">9284</strain>
    </source>
</reference>
<dbReference type="AlphaFoldDB" id="A0AAD7B8I1"/>
<dbReference type="InterPro" id="IPR036047">
    <property type="entry name" value="F-box-like_dom_sf"/>
</dbReference>
<dbReference type="Proteomes" id="UP001221142">
    <property type="component" value="Unassembled WGS sequence"/>
</dbReference>
<dbReference type="Gene3D" id="3.80.10.10">
    <property type="entry name" value="Ribonuclease Inhibitor"/>
    <property type="match status" value="1"/>
</dbReference>
<sequence>MSSHQVPTELWLDIFRRLPRKSLHAVYATDRTFRDSARALLFTHFVFSPYYYRFLNFQRDYRLNIPTPYGIRFSLERLEFWSSDDIAPLVRHCTIATRDQREGEQLVSLDEVESPHILMRAILDGLARFTRLKTLSAKRVEFTQAGVTNLCRLPPFTEIVVDQCDFCYSCTGFRFLREPDVPWFSILHRGHLRELTLNVEGDARLVAAAVAAGPAFLHVHKLQLGIKTSTIVENLNMLYKFPGVRELHFLIRDADRWMWSLTVSGHTQVPAFVPGLNTLPLLREYNGPCLLLPIFLQQPNLTRLIIGLCSSRDLLAQLHGEHYRITSLHATLYNLDPEDLSSLCRSFPALVDLCIQIDAIVEQDDLKYGSIPTPPMNVLSTLTRKK</sequence>
<comment type="caution">
    <text evidence="1">The sequence shown here is derived from an EMBL/GenBank/DDBJ whole genome shotgun (WGS) entry which is preliminary data.</text>
</comment>
<accession>A0AAD7B8I1</accession>